<reference evidence="1" key="2">
    <citation type="journal article" date="2015" name="Data Brief">
        <title>Shoot transcriptome of the giant reed, Arundo donax.</title>
        <authorList>
            <person name="Barrero R.A."/>
            <person name="Guerrero F.D."/>
            <person name="Moolhuijzen P."/>
            <person name="Goolsby J.A."/>
            <person name="Tidwell J."/>
            <person name="Bellgard S.E."/>
            <person name="Bellgard M.I."/>
        </authorList>
    </citation>
    <scope>NUCLEOTIDE SEQUENCE</scope>
    <source>
        <tissue evidence="1">Shoot tissue taken approximately 20 cm above the soil surface</tissue>
    </source>
</reference>
<name>A0A0A9GQ36_ARUDO</name>
<protein>
    <submittedName>
        <fullName evidence="1">Uncharacterized protein</fullName>
    </submittedName>
</protein>
<evidence type="ECO:0000313" key="1">
    <source>
        <dbReference type="EMBL" id="JAE24631.1"/>
    </source>
</evidence>
<proteinExistence type="predicted"/>
<reference evidence="1" key="1">
    <citation type="submission" date="2014-09" db="EMBL/GenBank/DDBJ databases">
        <authorList>
            <person name="Magalhaes I.L.F."/>
            <person name="Oliveira U."/>
            <person name="Santos F.R."/>
            <person name="Vidigal T.H.D.A."/>
            <person name="Brescovit A.D."/>
            <person name="Santos A.J."/>
        </authorList>
    </citation>
    <scope>NUCLEOTIDE SEQUENCE</scope>
    <source>
        <tissue evidence="1">Shoot tissue taken approximately 20 cm above the soil surface</tissue>
    </source>
</reference>
<accession>A0A0A9GQ36</accession>
<dbReference type="AlphaFoldDB" id="A0A0A9GQ36"/>
<sequence length="40" mass="4740">MDITNQSDFYITGAHFRMGVWNPWILQMQKMAKSMLPHTI</sequence>
<organism evidence="1">
    <name type="scientific">Arundo donax</name>
    <name type="common">Giant reed</name>
    <name type="synonym">Donax arundinaceus</name>
    <dbReference type="NCBI Taxonomy" id="35708"/>
    <lineage>
        <taxon>Eukaryota</taxon>
        <taxon>Viridiplantae</taxon>
        <taxon>Streptophyta</taxon>
        <taxon>Embryophyta</taxon>
        <taxon>Tracheophyta</taxon>
        <taxon>Spermatophyta</taxon>
        <taxon>Magnoliopsida</taxon>
        <taxon>Liliopsida</taxon>
        <taxon>Poales</taxon>
        <taxon>Poaceae</taxon>
        <taxon>PACMAD clade</taxon>
        <taxon>Arundinoideae</taxon>
        <taxon>Arundineae</taxon>
        <taxon>Arundo</taxon>
    </lineage>
</organism>
<dbReference type="EMBL" id="GBRH01173265">
    <property type="protein sequence ID" value="JAE24631.1"/>
    <property type="molecule type" value="Transcribed_RNA"/>
</dbReference>